<dbReference type="SUPFAM" id="SSF50978">
    <property type="entry name" value="WD40 repeat-like"/>
    <property type="match status" value="1"/>
</dbReference>
<dbReference type="Gene3D" id="2.130.10.10">
    <property type="entry name" value="YVTN repeat-like/Quinoprotein amine dehydrogenase"/>
    <property type="match status" value="3"/>
</dbReference>
<evidence type="ECO:0000256" key="3">
    <source>
        <dbReference type="PROSITE-ProRule" id="PRU00221"/>
    </source>
</evidence>
<dbReference type="PROSITE" id="PS50082">
    <property type="entry name" value="WD_REPEATS_2"/>
    <property type="match status" value="4"/>
</dbReference>
<dbReference type="PROSITE" id="PS00678">
    <property type="entry name" value="WD_REPEATS_1"/>
    <property type="match status" value="2"/>
</dbReference>
<dbReference type="AlphaFoldDB" id="A0AA51N8L0"/>
<proteinExistence type="predicted"/>
<accession>A0AA51N8L0</accession>
<dbReference type="PANTHER" id="PTHR19848:SF8">
    <property type="entry name" value="F-BOX AND WD REPEAT DOMAIN CONTAINING 7"/>
    <property type="match status" value="1"/>
</dbReference>
<dbReference type="InterPro" id="IPR001680">
    <property type="entry name" value="WD40_rpt"/>
</dbReference>
<feature type="repeat" description="WD" evidence="3">
    <location>
        <begin position="12"/>
        <end position="53"/>
    </location>
</feature>
<dbReference type="PRINTS" id="PR00320">
    <property type="entry name" value="GPROTEINBRPT"/>
</dbReference>
<evidence type="ECO:0000256" key="1">
    <source>
        <dbReference type="ARBA" id="ARBA00022574"/>
    </source>
</evidence>
<keyword evidence="2" id="KW-0677">Repeat</keyword>
<dbReference type="CDD" id="cd00200">
    <property type="entry name" value="WD40"/>
    <property type="match status" value="1"/>
</dbReference>
<dbReference type="Pfam" id="PF00400">
    <property type="entry name" value="WD40"/>
    <property type="match status" value="5"/>
</dbReference>
<evidence type="ECO:0000256" key="2">
    <source>
        <dbReference type="ARBA" id="ARBA00022737"/>
    </source>
</evidence>
<dbReference type="InterPro" id="IPR015943">
    <property type="entry name" value="WD40/YVTN_repeat-like_dom_sf"/>
</dbReference>
<reference evidence="4 5" key="1">
    <citation type="submission" date="2023-08" db="EMBL/GenBank/DDBJ databases">
        <title>Comparative genomics and taxonomic characterization of three novel marine species of genus Marivirga.</title>
        <authorList>
            <person name="Muhammad N."/>
            <person name="Kim S.-G."/>
        </authorList>
    </citation>
    <scope>NUCLEOTIDE SEQUENCE [LARGE SCALE GENOMIC DNA]</scope>
    <source>
        <strain evidence="4 5">BDSF4-3</strain>
    </source>
</reference>
<keyword evidence="5" id="KW-1185">Reference proteome</keyword>
<organism evidence="4 5">
    <name type="scientific">Marivirga salinarum</name>
    <dbReference type="NCBI Taxonomy" id="3059078"/>
    <lineage>
        <taxon>Bacteria</taxon>
        <taxon>Pseudomonadati</taxon>
        <taxon>Bacteroidota</taxon>
        <taxon>Cytophagia</taxon>
        <taxon>Cytophagales</taxon>
        <taxon>Marivirgaceae</taxon>
        <taxon>Marivirga</taxon>
    </lineage>
</organism>
<dbReference type="InterPro" id="IPR019775">
    <property type="entry name" value="WD40_repeat_CS"/>
</dbReference>
<feature type="repeat" description="WD" evidence="3">
    <location>
        <begin position="268"/>
        <end position="307"/>
    </location>
</feature>
<dbReference type="InterPro" id="IPR036322">
    <property type="entry name" value="WD40_repeat_dom_sf"/>
</dbReference>
<gene>
    <name evidence="4" type="ORF">QYS49_36125</name>
</gene>
<dbReference type="SMART" id="SM00320">
    <property type="entry name" value="WD40"/>
    <property type="match status" value="6"/>
</dbReference>
<name>A0AA51N8L0_9BACT</name>
<dbReference type="EMBL" id="CP129971">
    <property type="protein sequence ID" value="WMN10821.1"/>
    <property type="molecule type" value="Genomic_DNA"/>
</dbReference>
<dbReference type="KEGG" id="msaa:QYS49_36125"/>
<evidence type="ECO:0000313" key="5">
    <source>
        <dbReference type="Proteomes" id="UP001230496"/>
    </source>
</evidence>
<keyword evidence="1 3" id="KW-0853">WD repeat</keyword>
<feature type="repeat" description="WD" evidence="3">
    <location>
        <begin position="178"/>
        <end position="219"/>
    </location>
</feature>
<feature type="repeat" description="WD" evidence="3">
    <location>
        <begin position="221"/>
        <end position="262"/>
    </location>
</feature>
<dbReference type="Proteomes" id="UP001230496">
    <property type="component" value="Chromosome"/>
</dbReference>
<sequence>MPKINIEKIQSLTGHKDCLYVVEPASESHLFFSAGGDGIVALWDLKDPELGTMVAKVQNSVYALHYLKENNQLIVGHNYEGIHLVDVAEKQELKSAKITDSAIFDIKVVENIILTACADGQLILSDLKDLSTIAKLQLSDKSARTIAVHPDGKEVAIGFSDNTIKILSTSDWRLRKEIKAHDNSVFTLQYSFDGKVLLSSGRDAHLKIWDVKSDYLLLETIVAHMYAINNISFRPDGKYFATCSMDKSIKIWDAQSFRLLKVIDKARHAGHATSVNKLLWTDYEDRLVSASDDHTLSIWDIQMHNKK</sequence>
<protein>
    <submittedName>
        <fullName evidence="4">WD40 repeat domain-containing protein</fullName>
    </submittedName>
</protein>
<dbReference type="PANTHER" id="PTHR19848">
    <property type="entry name" value="WD40 REPEAT PROTEIN"/>
    <property type="match status" value="1"/>
</dbReference>
<dbReference type="PROSITE" id="PS50294">
    <property type="entry name" value="WD_REPEATS_REGION"/>
    <property type="match status" value="4"/>
</dbReference>
<dbReference type="RefSeq" id="WP_308347276.1">
    <property type="nucleotide sequence ID" value="NZ_CP129971.1"/>
</dbReference>
<dbReference type="InterPro" id="IPR020472">
    <property type="entry name" value="WD40_PAC1"/>
</dbReference>
<evidence type="ECO:0000313" key="4">
    <source>
        <dbReference type="EMBL" id="WMN10821.1"/>
    </source>
</evidence>